<feature type="region of interest" description="Disordered" evidence="1">
    <location>
        <begin position="34"/>
        <end position="181"/>
    </location>
</feature>
<proteinExistence type="predicted"/>
<evidence type="ECO:0000256" key="2">
    <source>
        <dbReference type="SAM" id="Phobius"/>
    </source>
</evidence>
<keyword evidence="4" id="KW-1185">Reference proteome</keyword>
<keyword evidence="2" id="KW-0472">Membrane</keyword>
<organism evidence="3 4">
    <name type="scientific">Streptomyces tunisiensis</name>
    <dbReference type="NCBI Taxonomy" id="948699"/>
    <lineage>
        <taxon>Bacteria</taxon>
        <taxon>Bacillati</taxon>
        <taxon>Actinomycetota</taxon>
        <taxon>Actinomycetes</taxon>
        <taxon>Kitasatosporales</taxon>
        <taxon>Streptomycetaceae</taxon>
        <taxon>Streptomyces</taxon>
    </lineage>
</organism>
<sequence length="221" mass="22062">MTPWLRTLGATLVLGAGAVLLPYGPFPGPPGAAGVAYGAERTPGPDAGDRTRTASRSPSAPASPSRSASPSATRSGNGPGEGRERPGRQETAQGGSRDTAPHRRDRTEEEGTGPREAAGRPDGDGVRRPDARHDTSTRAEDDTAEGSPAGSDGVTPSGSASSAAAPAPATSSRAAEPGAAAGTAVGPVLRILPLGSGLVLMGLGFALAFLGLRMRQERGAR</sequence>
<feature type="transmembrane region" description="Helical" evidence="2">
    <location>
        <begin position="191"/>
        <end position="212"/>
    </location>
</feature>
<feature type="compositionally biased region" description="Low complexity" evidence="1">
    <location>
        <begin position="156"/>
        <end position="181"/>
    </location>
</feature>
<evidence type="ECO:0000256" key="1">
    <source>
        <dbReference type="SAM" id="MobiDB-lite"/>
    </source>
</evidence>
<reference evidence="4" key="1">
    <citation type="journal article" date="2019" name="Int. J. Syst. Evol. Microbiol.">
        <title>The Global Catalogue of Microorganisms (GCM) 10K type strain sequencing project: providing services to taxonomists for standard genome sequencing and annotation.</title>
        <authorList>
            <consortium name="The Broad Institute Genomics Platform"/>
            <consortium name="The Broad Institute Genome Sequencing Center for Infectious Disease"/>
            <person name="Wu L."/>
            <person name="Ma J."/>
        </authorList>
    </citation>
    <scope>NUCLEOTIDE SEQUENCE [LARGE SCALE GENOMIC DNA]</scope>
    <source>
        <strain evidence="4">JCM 17589</strain>
    </source>
</reference>
<protein>
    <submittedName>
        <fullName evidence="3">Uncharacterized protein</fullName>
    </submittedName>
</protein>
<dbReference type="RefSeq" id="WP_346156611.1">
    <property type="nucleotide sequence ID" value="NZ_BAABBU010000014.1"/>
</dbReference>
<keyword evidence="2" id="KW-0812">Transmembrane</keyword>
<name>A0ABP7YH17_9ACTN</name>
<dbReference type="Proteomes" id="UP001501845">
    <property type="component" value="Unassembled WGS sequence"/>
</dbReference>
<evidence type="ECO:0000313" key="4">
    <source>
        <dbReference type="Proteomes" id="UP001501845"/>
    </source>
</evidence>
<feature type="compositionally biased region" description="Basic and acidic residues" evidence="1">
    <location>
        <begin position="99"/>
        <end position="141"/>
    </location>
</feature>
<gene>
    <name evidence="3" type="ORF">GCM10022285_30780</name>
</gene>
<comment type="caution">
    <text evidence="3">The sequence shown here is derived from an EMBL/GenBank/DDBJ whole genome shotgun (WGS) entry which is preliminary data.</text>
</comment>
<evidence type="ECO:0000313" key="3">
    <source>
        <dbReference type="EMBL" id="GAA4136156.1"/>
    </source>
</evidence>
<feature type="compositionally biased region" description="Low complexity" evidence="1">
    <location>
        <begin position="54"/>
        <end position="75"/>
    </location>
</feature>
<accession>A0ABP7YH17</accession>
<keyword evidence="2" id="KW-1133">Transmembrane helix</keyword>
<dbReference type="EMBL" id="BAABBU010000014">
    <property type="protein sequence ID" value="GAA4136156.1"/>
    <property type="molecule type" value="Genomic_DNA"/>
</dbReference>